<evidence type="ECO:0000313" key="2">
    <source>
        <dbReference type="Proteomes" id="UP000305234"/>
    </source>
</evidence>
<organism evidence="1 2">
    <name type="scientific">Vibrio kanaloae</name>
    <dbReference type="NCBI Taxonomy" id="170673"/>
    <lineage>
        <taxon>Bacteria</taxon>
        <taxon>Pseudomonadati</taxon>
        <taxon>Pseudomonadota</taxon>
        <taxon>Gammaproteobacteria</taxon>
        <taxon>Vibrionales</taxon>
        <taxon>Vibrionaceae</taxon>
        <taxon>Vibrio</taxon>
    </lineage>
</organism>
<dbReference type="Proteomes" id="UP000305234">
    <property type="component" value="Unassembled WGS sequence"/>
</dbReference>
<proteinExistence type="predicted"/>
<name>A0A4U1YWF4_9VIBR</name>
<dbReference type="AlphaFoldDB" id="A0A4U1YWF4"/>
<evidence type="ECO:0000313" key="1">
    <source>
        <dbReference type="EMBL" id="TKF25129.1"/>
    </source>
</evidence>
<comment type="caution">
    <text evidence="1">The sequence shown here is derived from an EMBL/GenBank/DDBJ whole genome shotgun (WGS) entry which is preliminary data.</text>
</comment>
<protein>
    <submittedName>
        <fullName evidence="1">Uncharacterized protein</fullName>
    </submittedName>
</protein>
<dbReference type="EMBL" id="SYUW01000038">
    <property type="protein sequence ID" value="TKF25129.1"/>
    <property type="molecule type" value="Genomic_DNA"/>
</dbReference>
<accession>A0A4U1YWF4</accession>
<gene>
    <name evidence="1" type="ORF">FCV52_13270</name>
</gene>
<dbReference type="RefSeq" id="WP_132941243.1">
    <property type="nucleotide sequence ID" value="NZ_SYUW01000038.1"/>
</dbReference>
<sequence>MSTSPTMKNITMNDITTIEFYYDYKKSRTDLSNVFRAMADYVEAYEIVEKAIVRNLNIDGYDGLKLHSLEEGSIKNTLTSFCKSFLANSSTGLLDEFSGESDGDSASYYRSVEERQNDKFRTEWHRDESFQQAINDNQIKRDIADDFFSGKLQAITDVDIAEAAKKMSSGNSKRKSGEKFSITAQNDDHFGPQISVDSDFKVSKSVGAIFNCKTFDHNGKETVLIIKPVQEGDDKWLVRNSQTGLVYEAPILDKTFIDEYQTKFQWLISMKVHSQYEVWRHGKDTKVKNAKIHKVYDPYWATQYQNRLLDD</sequence>
<reference evidence="1 2" key="1">
    <citation type="submission" date="2019-04" db="EMBL/GenBank/DDBJ databases">
        <title>A reverse ecology approach based on a biological definition of microbial populations.</title>
        <authorList>
            <person name="Arevalo P."/>
            <person name="Vaninsberghe D."/>
            <person name="Elsherbini J."/>
            <person name="Gore J."/>
            <person name="Polz M."/>
        </authorList>
    </citation>
    <scope>NUCLEOTIDE SEQUENCE [LARGE SCALE GENOMIC DNA]</scope>
    <source>
        <strain evidence="1 2">10N.261.46.E4</strain>
    </source>
</reference>